<dbReference type="InterPro" id="IPR011006">
    <property type="entry name" value="CheY-like_superfamily"/>
</dbReference>
<gene>
    <name evidence="6" type="ORF">VOP03_12080</name>
</gene>
<feature type="domain" description="PAS" evidence="5">
    <location>
        <begin position="144"/>
        <end position="215"/>
    </location>
</feature>
<comment type="catalytic activity">
    <reaction evidence="1">
        <text>ATP + protein L-histidine = ADP + protein N-phospho-L-histidine.</text>
        <dbReference type="EC" id="2.7.13.3"/>
    </reaction>
</comment>
<proteinExistence type="predicted"/>
<dbReference type="SUPFAM" id="SSF55785">
    <property type="entry name" value="PYP-like sensor domain (PAS domain)"/>
    <property type="match status" value="1"/>
</dbReference>
<evidence type="ECO:0000256" key="1">
    <source>
        <dbReference type="ARBA" id="ARBA00000085"/>
    </source>
</evidence>
<dbReference type="RefSeq" id="WP_326279055.1">
    <property type="nucleotide sequence ID" value="NZ_JAYKYV010000010.1"/>
</dbReference>
<keyword evidence="3" id="KW-0597">Phosphoprotein</keyword>
<feature type="domain" description="Response regulatory" evidence="4">
    <location>
        <begin position="13"/>
        <end position="131"/>
    </location>
</feature>
<evidence type="ECO:0000259" key="4">
    <source>
        <dbReference type="PROSITE" id="PS50110"/>
    </source>
</evidence>
<feature type="modified residue" description="4-aspartylphosphate" evidence="3">
    <location>
        <position position="66"/>
    </location>
</feature>
<organism evidence="6 7">
    <name type="scientific">Flagellimonas halotolerans</name>
    <dbReference type="NCBI Taxonomy" id="3112164"/>
    <lineage>
        <taxon>Bacteria</taxon>
        <taxon>Pseudomonadati</taxon>
        <taxon>Bacteroidota</taxon>
        <taxon>Flavobacteriia</taxon>
        <taxon>Flavobacteriales</taxon>
        <taxon>Flavobacteriaceae</taxon>
        <taxon>Flagellimonas</taxon>
    </lineage>
</organism>
<dbReference type="InterPro" id="IPR035965">
    <property type="entry name" value="PAS-like_dom_sf"/>
</dbReference>
<dbReference type="InterPro" id="IPR001789">
    <property type="entry name" value="Sig_transdc_resp-reg_receiver"/>
</dbReference>
<evidence type="ECO:0000259" key="5">
    <source>
        <dbReference type="PROSITE" id="PS50112"/>
    </source>
</evidence>
<dbReference type="EC" id="2.7.13.3" evidence="2"/>
<dbReference type="CDD" id="cd00156">
    <property type="entry name" value="REC"/>
    <property type="match status" value="1"/>
</dbReference>
<dbReference type="Gene3D" id="1.10.287.130">
    <property type="match status" value="1"/>
</dbReference>
<dbReference type="InterPro" id="IPR003661">
    <property type="entry name" value="HisK_dim/P_dom"/>
</dbReference>
<dbReference type="Pfam" id="PF00072">
    <property type="entry name" value="Response_reg"/>
    <property type="match status" value="1"/>
</dbReference>
<evidence type="ECO:0000256" key="3">
    <source>
        <dbReference type="PROSITE-ProRule" id="PRU00169"/>
    </source>
</evidence>
<dbReference type="SMART" id="SM00448">
    <property type="entry name" value="REC"/>
    <property type="match status" value="1"/>
</dbReference>
<evidence type="ECO:0000313" key="7">
    <source>
        <dbReference type="Proteomes" id="UP001355298"/>
    </source>
</evidence>
<dbReference type="SMART" id="SM00091">
    <property type="entry name" value="PAS"/>
    <property type="match status" value="1"/>
</dbReference>
<name>A0ABU6ISV8_9FLAO</name>
<accession>A0ABU6ISV8</accession>
<dbReference type="Pfam" id="PF13188">
    <property type="entry name" value="PAS_8"/>
    <property type="match status" value="1"/>
</dbReference>
<dbReference type="InterPro" id="IPR036097">
    <property type="entry name" value="HisK_dim/P_sf"/>
</dbReference>
<dbReference type="CDD" id="cd00082">
    <property type="entry name" value="HisKA"/>
    <property type="match status" value="1"/>
</dbReference>
<evidence type="ECO:0000256" key="2">
    <source>
        <dbReference type="ARBA" id="ARBA00012438"/>
    </source>
</evidence>
<dbReference type="Gene3D" id="3.30.450.20">
    <property type="entry name" value="PAS domain"/>
    <property type="match status" value="1"/>
</dbReference>
<dbReference type="PROSITE" id="PS50110">
    <property type="entry name" value="RESPONSE_REGULATORY"/>
    <property type="match status" value="1"/>
</dbReference>
<protein>
    <recommendedName>
        <fullName evidence="2">histidine kinase</fullName>
        <ecNumber evidence="2">2.7.13.3</ecNumber>
    </recommendedName>
</protein>
<reference evidence="6 7" key="1">
    <citation type="submission" date="2024-01" db="EMBL/GenBank/DDBJ databases">
        <title>The strains designed SYSU M86414 and SYSU M84420 isolated from the marine sediment in San Sha City (Hainan Province, China).</title>
        <authorList>
            <person name="Guo D."/>
        </authorList>
    </citation>
    <scope>NUCLEOTIDE SEQUENCE [LARGE SCALE GENOMIC DNA]</scope>
    <source>
        <strain evidence="6 7">SYSU M84420</strain>
    </source>
</reference>
<dbReference type="PANTHER" id="PTHR45526">
    <property type="entry name" value="TRANSCRIPTIONAL REGULATORY PROTEIN DPIA"/>
    <property type="match status" value="1"/>
</dbReference>
<keyword evidence="7" id="KW-1185">Reference proteome</keyword>
<dbReference type="SUPFAM" id="SSF52172">
    <property type="entry name" value="CheY-like"/>
    <property type="match status" value="1"/>
</dbReference>
<dbReference type="Gene3D" id="3.40.50.2300">
    <property type="match status" value="1"/>
</dbReference>
<dbReference type="InterPro" id="IPR000014">
    <property type="entry name" value="PAS"/>
</dbReference>
<evidence type="ECO:0000313" key="6">
    <source>
        <dbReference type="EMBL" id="MEC4266086.1"/>
    </source>
</evidence>
<dbReference type="SUPFAM" id="SSF47384">
    <property type="entry name" value="Homodimeric domain of signal transducing histidine kinase"/>
    <property type="match status" value="1"/>
</dbReference>
<sequence length="345" mass="39237">MGPIYNGHIGEGTILVVEDNDGDFFLVEDFLLEKLRGAAIVRCGNFGDTVDYLNGENPDIAVILLDLHLPDARGMELVKDILGMSNNVPIIILSGYADLRTAQESLKLGVSDYLIKDDLNPEILYRALIYAKERNSYVSLLQRSTKMYQELFDFSPQPMWVFDPVSLAFLNVNKSAMATYGYDKEEFMAMTIRDIRPKEHYRALNDSIAERKENRDTPFAGIFVHTLKSGDLIQVEIYSNDIMFQGSDARLVLANDVTEKYNHIQTIEAQNARLREIAWTQSHIVRAPLSRILGIINLLEIEEGYSQDLKYLLEQLKKSGKEMDMVIQDIVERTAQIDGKHGEKH</sequence>
<dbReference type="NCBIfam" id="TIGR00229">
    <property type="entry name" value="sensory_box"/>
    <property type="match status" value="1"/>
</dbReference>
<comment type="caution">
    <text evidence="6">The sequence shown here is derived from an EMBL/GenBank/DDBJ whole genome shotgun (WGS) entry which is preliminary data.</text>
</comment>
<dbReference type="InterPro" id="IPR051271">
    <property type="entry name" value="2C-system_Tx_regulators"/>
</dbReference>
<dbReference type="PANTHER" id="PTHR45526:SF1">
    <property type="entry name" value="TRANSCRIPTIONAL REGULATORY PROTEIN DCUR-RELATED"/>
    <property type="match status" value="1"/>
</dbReference>
<dbReference type="PROSITE" id="PS50112">
    <property type="entry name" value="PAS"/>
    <property type="match status" value="1"/>
</dbReference>
<dbReference type="EMBL" id="JAYMGW010000010">
    <property type="protein sequence ID" value="MEC4266086.1"/>
    <property type="molecule type" value="Genomic_DNA"/>
</dbReference>
<dbReference type="Proteomes" id="UP001355298">
    <property type="component" value="Unassembled WGS sequence"/>
</dbReference>